<dbReference type="PANTHER" id="PTHR43272:SF33">
    <property type="entry name" value="AMP-BINDING DOMAIN-CONTAINING PROTEIN-RELATED"/>
    <property type="match status" value="1"/>
</dbReference>
<comment type="caution">
    <text evidence="4">The sequence shown here is derived from an EMBL/GenBank/DDBJ whole genome shotgun (WGS) entry which is preliminary data.</text>
</comment>
<evidence type="ECO:0000313" key="4">
    <source>
        <dbReference type="EMBL" id="RKR83953.1"/>
    </source>
</evidence>
<organism evidence="4 5">
    <name type="scientific">Mucilaginibacter gracilis</name>
    <dbReference type="NCBI Taxonomy" id="423350"/>
    <lineage>
        <taxon>Bacteria</taxon>
        <taxon>Pseudomonadati</taxon>
        <taxon>Bacteroidota</taxon>
        <taxon>Sphingobacteriia</taxon>
        <taxon>Sphingobacteriales</taxon>
        <taxon>Sphingobacteriaceae</taxon>
        <taxon>Mucilaginibacter</taxon>
    </lineage>
</organism>
<dbReference type="GO" id="GO:0016020">
    <property type="term" value="C:membrane"/>
    <property type="evidence" value="ECO:0007669"/>
    <property type="project" value="TreeGrafter"/>
</dbReference>
<evidence type="ECO:0000313" key="5">
    <source>
        <dbReference type="Proteomes" id="UP000268007"/>
    </source>
</evidence>
<feature type="domain" description="AMP-dependent synthetase/ligase" evidence="3">
    <location>
        <begin position="36"/>
        <end position="474"/>
    </location>
</feature>
<dbReference type="GO" id="GO:0005524">
    <property type="term" value="F:ATP binding"/>
    <property type="evidence" value="ECO:0007669"/>
    <property type="project" value="UniProtKB-KW"/>
</dbReference>
<dbReference type="EMBL" id="RBKU01000001">
    <property type="protein sequence ID" value="RKR83953.1"/>
    <property type="molecule type" value="Genomic_DNA"/>
</dbReference>
<evidence type="ECO:0000259" key="3">
    <source>
        <dbReference type="Pfam" id="PF00501"/>
    </source>
</evidence>
<dbReference type="Gene3D" id="3.40.50.12780">
    <property type="entry name" value="N-terminal domain of ligase-like"/>
    <property type="match status" value="1"/>
</dbReference>
<gene>
    <name evidence="4" type="ORF">BDD43_4168</name>
</gene>
<evidence type="ECO:0000256" key="2">
    <source>
        <dbReference type="ARBA" id="ARBA00022840"/>
    </source>
</evidence>
<dbReference type="SUPFAM" id="SSF56801">
    <property type="entry name" value="Acetyl-CoA synthetase-like"/>
    <property type="match status" value="1"/>
</dbReference>
<dbReference type="GO" id="GO:0004467">
    <property type="term" value="F:long-chain fatty acid-CoA ligase activity"/>
    <property type="evidence" value="ECO:0007669"/>
    <property type="project" value="TreeGrafter"/>
</dbReference>
<name>A0A495J5C2_9SPHI</name>
<dbReference type="PANTHER" id="PTHR43272">
    <property type="entry name" value="LONG-CHAIN-FATTY-ACID--COA LIGASE"/>
    <property type="match status" value="1"/>
</dbReference>
<dbReference type="InterPro" id="IPR020845">
    <property type="entry name" value="AMP-binding_CS"/>
</dbReference>
<dbReference type="AlphaFoldDB" id="A0A495J5C2"/>
<sequence>MLNNINLLDYNPDLMNPVTPQSTVPKLIRNTVANIHPDTNTFMIHKVGDAWVEITYREALDKIDAISAYLLDIGIKKGDRLALIIENGPDYVYYDQALQQIGAVNTSIYPTLSESDIEYILNDSGARAVLVGNPFLFRKVIKIANNCADLMRIVPTFDEFGKHTANVNLNAGVIGFTDLIAEGLTRVDQYRSAIGAAREAIIPSDLSCLIYTSGTTGTPKGVMLTHSNLVENVRVCLDQIPVIDENETFLSFLPLSHVFERTATYHVCLAKGCKIAFAQSLDLLAKNMGEVRPTVMNCVPRLLERIHDKAIKNGTAAGGAKTKIFLWALEIGKKYRLVHEAGKKPGFILAQQHKLAEKLVFSKIKEKTGGRLKFMISGGGALPKNIGEFFGDLGIKILEGFGLTETSPVMSVTEYDRQVYGTVGRIIPGIEVAIQNVDTGHIYSIQTYESFNPDFQSEEGEIIVRGHCVMKGYWNKPQETAVAIDIEGWFHTGDIGRFYKGNLQITDRLKNMLVNAYGKNVYPTPVENTYLKSPKIEGVFLIGDKREYITAIIVPARETLQEVFNLDNAFFEEPDLFINNPEITSWIGQDIRKLSNELAKFERIKNFKIKRNPFSMDEGEITPTLKAKRKVIEKKYAQIIDEMYLQEAEVD</sequence>
<accession>A0A495J5C2</accession>
<dbReference type="Pfam" id="PF00501">
    <property type="entry name" value="AMP-binding"/>
    <property type="match status" value="1"/>
</dbReference>
<keyword evidence="1" id="KW-0547">Nucleotide-binding</keyword>
<dbReference type="Pfam" id="PF23562">
    <property type="entry name" value="AMP-binding_C_3"/>
    <property type="match status" value="1"/>
</dbReference>
<dbReference type="InterPro" id="IPR000873">
    <property type="entry name" value="AMP-dep_synth/lig_dom"/>
</dbReference>
<keyword evidence="2" id="KW-0067">ATP-binding</keyword>
<keyword evidence="5" id="KW-1185">Reference proteome</keyword>
<dbReference type="InterPro" id="IPR042099">
    <property type="entry name" value="ANL_N_sf"/>
</dbReference>
<dbReference type="Proteomes" id="UP000268007">
    <property type="component" value="Unassembled WGS sequence"/>
</dbReference>
<dbReference type="PROSITE" id="PS00455">
    <property type="entry name" value="AMP_BINDING"/>
    <property type="match status" value="1"/>
</dbReference>
<protein>
    <submittedName>
        <fullName evidence="4">Long-chain acyl-CoA synthetase</fullName>
    </submittedName>
</protein>
<dbReference type="CDD" id="cd05907">
    <property type="entry name" value="VL_LC_FACS_like"/>
    <property type="match status" value="1"/>
</dbReference>
<reference evidence="4 5" key="1">
    <citation type="submission" date="2018-10" db="EMBL/GenBank/DDBJ databases">
        <title>Genomic Encyclopedia of Archaeal and Bacterial Type Strains, Phase II (KMG-II): from individual species to whole genera.</title>
        <authorList>
            <person name="Goeker M."/>
        </authorList>
    </citation>
    <scope>NUCLEOTIDE SEQUENCE [LARGE SCALE GENOMIC DNA]</scope>
    <source>
        <strain evidence="4 5">DSM 18602</strain>
    </source>
</reference>
<proteinExistence type="predicted"/>
<evidence type="ECO:0000256" key="1">
    <source>
        <dbReference type="ARBA" id="ARBA00022741"/>
    </source>
</evidence>